<protein>
    <submittedName>
        <fullName evidence="1">Uncharacterized protein</fullName>
    </submittedName>
</protein>
<keyword evidence="2" id="KW-1185">Reference proteome</keyword>
<evidence type="ECO:0000313" key="1">
    <source>
        <dbReference type="EMBL" id="KAH6931143.1"/>
    </source>
</evidence>
<evidence type="ECO:0000313" key="2">
    <source>
        <dbReference type="Proteomes" id="UP000821845"/>
    </source>
</evidence>
<organism evidence="1 2">
    <name type="scientific">Hyalomma asiaticum</name>
    <name type="common">Tick</name>
    <dbReference type="NCBI Taxonomy" id="266040"/>
    <lineage>
        <taxon>Eukaryota</taxon>
        <taxon>Metazoa</taxon>
        <taxon>Ecdysozoa</taxon>
        <taxon>Arthropoda</taxon>
        <taxon>Chelicerata</taxon>
        <taxon>Arachnida</taxon>
        <taxon>Acari</taxon>
        <taxon>Parasitiformes</taxon>
        <taxon>Ixodida</taxon>
        <taxon>Ixodoidea</taxon>
        <taxon>Ixodidae</taxon>
        <taxon>Hyalomminae</taxon>
        <taxon>Hyalomma</taxon>
    </lineage>
</organism>
<dbReference type="Proteomes" id="UP000821845">
    <property type="component" value="Chromosome 5"/>
</dbReference>
<reference evidence="1" key="1">
    <citation type="submission" date="2020-05" db="EMBL/GenBank/DDBJ databases">
        <title>Large-scale comparative analyses of tick genomes elucidate their genetic diversity and vector capacities.</title>
        <authorList>
            <person name="Jia N."/>
            <person name="Wang J."/>
            <person name="Shi W."/>
            <person name="Du L."/>
            <person name="Sun Y."/>
            <person name="Zhan W."/>
            <person name="Jiang J."/>
            <person name="Wang Q."/>
            <person name="Zhang B."/>
            <person name="Ji P."/>
            <person name="Sakyi L.B."/>
            <person name="Cui X."/>
            <person name="Yuan T."/>
            <person name="Jiang B."/>
            <person name="Yang W."/>
            <person name="Lam T.T.-Y."/>
            <person name="Chang Q."/>
            <person name="Ding S."/>
            <person name="Wang X."/>
            <person name="Zhu J."/>
            <person name="Ruan X."/>
            <person name="Zhao L."/>
            <person name="Wei J."/>
            <person name="Que T."/>
            <person name="Du C."/>
            <person name="Cheng J."/>
            <person name="Dai P."/>
            <person name="Han X."/>
            <person name="Huang E."/>
            <person name="Gao Y."/>
            <person name="Liu J."/>
            <person name="Shao H."/>
            <person name="Ye R."/>
            <person name="Li L."/>
            <person name="Wei W."/>
            <person name="Wang X."/>
            <person name="Wang C."/>
            <person name="Yang T."/>
            <person name="Huo Q."/>
            <person name="Li W."/>
            <person name="Guo W."/>
            <person name="Chen H."/>
            <person name="Zhou L."/>
            <person name="Ni X."/>
            <person name="Tian J."/>
            <person name="Zhou Y."/>
            <person name="Sheng Y."/>
            <person name="Liu T."/>
            <person name="Pan Y."/>
            <person name="Xia L."/>
            <person name="Li J."/>
            <person name="Zhao F."/>
            <person name="Cao W."/>
        </authorList>
    </citation>
    <scope>NUCLEOTIDE SEQUENCE</scope>
    <source>
        <strain evidence="1">Hyas-2018</strain>
    </source>
</reference>
<accession>A0ACB7SBS6</accession>
<gene>
    <name evidence="1" type="ORF">HPB50_022500</name>
</gene>
<comment type="caution">
    <text evidence="1">The sequence shown here is derived from an EMBL/GenBank/DDBJ whole genome shotgun (WGS) entry which is preliminary data.</text>
</comment>
<proteinExistence type="predicted"/>
<name>A0ACB7SBS6_HYAAI</name>
<dbReference type="EMBL" id="CM023485">
    <property type="protein sequence ID" value="KAH6931143.1"/>
    <property type="molecule type" value="Genomic_DNA"/>
</dbReference>
<sequence length="276" mass="30838">MTTKFFLKQKLRKILVIASQPTPAQLIINVRNAGGDLLRERLLANTSDETITLEFQRADGTHVTQLIDFRAEVQVFRVVVLAEEEQGHREPQVLCFLIRFNRLGFISVDAMSKLRQRNPLAEREPEDDRGRELVQLDLSVDLSRAGLISPHVATLCADAHQATFARQGDIQAWAASPARQASGQDPLMLTTAVRPAPGTTEAAAGLRCGSLPHRTSGPCGCHLQLCVAWFPCGLKWCRDARRAAFRCGIRSCRKCREFRFPVTDRMQCLWDDVSTS</sequence>